<dbReference type="Proteomes" id="UP000271974">
    <property type="component" value="Unassembled WGS sequence"/>
</dbReference>
<reference evidence="2 3" key="1">
    <citation type="submission" date="2019-01" db="EMBL/GenBank/DDBJ databases">
        <title>A draft genome assembly of the solar-powered sea slug Elysia chlorotica.</title>
        <authorList>
            <person name="Cai H."/>
            <person name="Li Q."/>
            <person name="Fang X."/>
            <person name="Li J."/>
            <person name="Curtis N.E."/>
            <person name="Altenburger A."/>
            <person name="Shibata T."/>
            <person name="Feng M."/>
            <person name="Maeda T."/>
            <person name="Schwartz J.A."/>
            <person name="Shigenobu S."/>
            <person name="Lundholm N."/>
            <person name="Nishiyama T."/>
            <person name="Yang H."/>
            <person name="Hasebe M."/>
            <person name="Li S."/>
            <person name="Pierce S.K."/>
            <person name="Wang J."/>
        </authorList>
    </citation>
    <scope>NUCLEOTIDE SEQUENCE [LARGE SCALE GENOMIC DNA]</scope>
    <source>
        <strain evidence="2">EC2010</strain>
        <tissue evidence="2">Whole organism of an adult</tissue>
    </source>
</reference>
<dbReference type="AlphaFoldDB" id="A0A433TIH8"/>
<comment type="caution">
    <text evidence="2">The sequence shown here is derived from an EMBL/GenBank/DDBJ whole genome shotgun (WGS) entry which is preliminary data.</text>
</comment>
<evidence type="ECO:0000313" key="3">
    <source>
        <dbReference type="Proteomes" id="UP000271974"/>
    </source>
</evidence>
<dbReference type="EMBL" id="RQTK01000343">
    <property type="protein sequence ID" value="RUS81331.1"/>
    <property type="molecule type" value="Genomic_DNA"/>
</dbReference>
<organism evidence="2 3">
    <name type="scientific">Elysia chlorotica</name>
    <name type="common">Eastern emerald elysia</name>
    <name type="synonym">Sea slug</name>
    <dbReference type="NCBI Taxonomy" id="188477"/>
    <lineage>
        <taxon>Eukaryota</taxon>
        <taxon>Metazoa</taxon>
        <taxon>Spiralia</taxon>
        <taxon>Lophotrochozoa</taxon>
        <taxon>Mollusca</taxon>
        <taxon>Gastropoda</taxon>
        <taxon>Heterobranchia</taxon>
        <taxon>Euthyneura</taxon>
        <taxon>Panpulmonata</taxon>
        <taxon>Sacoglossa</taxon>
        <taxon>Placobranchoidea</taxon>
        <taxon>Plakobranchidae</taxon>
        <taxon>Elysia</taxon>
    </lineage>
</organism>
<accession>A0A433TIH8</accession>
<evidence type="ECO:0000313" key="2">
    <source>
        <dbReference type="EMBL" id="RUS81331.1"/>
    </source>
</evidence>
<feature type="compositionally biased region" description="Basic residues" evidence="1">
    <location>
        <begin position="66"/>
        <end position="80"/>
    </location>
</feature>
<feature type="compositionally biased region" description="Acidic residues" evidence="1">
    <location>
        <begin position="149"/>
        <end position="158"/>
    </location>
</feature>
<dbReference type="SUPFAM" id="SSF52047">
    <property type="entry name" value="RNI-like"/>
    <property type="match status" value="1"/>
</dbReference>
<sequence>MSFLFEPVSAAIQTLKHIKSASDKGPDPERFIVRLPMHPGKLALGAAFKRKHNLWKWTHFRPSKVPRKRKFKIGQKKRNVRHEIDETPEAAEAGQATADLDTPVAGAPSAPTQDDVTGSGSGSALQSSQDQDTESVQRHSKTARVSIIPDDDMPYFPIPDEEERENEVKRIAEMSPEQRVYHRSCEHYKVKPLRQIMKQIDTKEIILAHTKMKDTEFKAFSTALVMNFTVRRVDMSDTMPTEQQTTYLTDLLEDDNGITDLIFKDNHLEGRLMSRIFYSMRQKDIMIYLDIS</sequence>
<feature type="region of interest" description="Disordered" evidence="1">
    <location>
        <begin position="66"/>
        <end position="158"/>
    </location>
</feature>
<proteinExistence type="predicted"/>
<feature type="non-terminal residue" evidence="2">
    <location>
        <position position="292"/>
    </location>
</feature>
<dbReference type="OrthoDB" id="6122308at2759"/>
<gene>
    <name evidence="2" type="ORF">EGW08_010898</name>
</gene>
<evidence type="ECO:0000256" key="1">
    <source>
        <dbReference type="SAM" id="MobiDB-lite"/>
    </source>
</evidence>
<name>A0A433TIH8_ELYCH</name>
<keyword evidence="3" id="KW-1185">Reference proteome</keyword>
<protein>
    <submittedName>
        <fullName evidence="2">Uncharacterized protein</fullName>
    </submittedName>
</protein>